<keyword evidence="1" id="KW-0812">Transmembrane</keyword>
<feature type="transmembrane region" description="Helical" evidence="1">
    <location>
        <begin position="38"/>
        <end position="57"/>
    </location>
</feature>
<keyword evidence="3" id="KW-1185">Reference proteome</keyword>
<evidence type="ECO:0000313" key="3">
    <source>
        <dbReference type="Proteomes" id="UP001156881"/>
    </source>
</evidence>
<dbReference type="Proteomes" id="UP001156881">
    <property type="component" value="Unassembled WGS sequence"/>
</dbReference>
<evidence type="ECO:0000256" key="1">
    <source>
        <dbReference type="SAM" id="Phobius"/>
    </source>
</evidence>
<reference evidence="3" key="1">
    <citation type="journal article" date="2019" name="Int. J. Syst. Evol. Microbiol.">
        <title>The Global Catalogue of Microorganisms (GCM) 10K type strain sequencing project: providing services to taxonomists for standard genome sequencing and annotation.</title>
        <authorList>
            <consortium name="The Broad Institute Genomics Platform"/>
            <consortium name="The Broad Institute Genome Sequencing Center for Infectious Disease"/>
            <person name="Wu L."/>
            <person name="Ma J."/>
        </authorList>
    </citation>
    <scope>NUCLEOTIDE SEQUENCE [LARGE SCALE GENOMIC DNA]</scope>
    <source>
        <strain evidence="3">NBRC 107710</strain>
    </source>
</reference>
<evidence type="ECO:0008006" key="4">
    <source>
        <dbReference type="Google" id="ProtNLM"/>
    </source>
</evidence>
<keyword evidence="1" id="KW-0472">Membrane</keyword>
<evidence type="ECO:0000313" key="2">
    <source>
        <dbReference type="EMBL" id="GLS45443.1"/>
    </source>
</evidence>
<gene>
    <name evidence="2" type="ORF">GCM10007884_34330</name>
</gene>
<proteinExistence type="predicted"/>
<dbReference type="EMBL" id="BSPG01000022">
    <property type="protein sequence ID" value="GLS45443.1"/>
    <property type="molecule type" value="Genomic_DNA"/>
</dbReference>
<name>A0ABQ6DAW0_9HYPH</name>
<protein>
    <recommendedName>
        <fullName evidence="4">RlpA-like protein double-psi beta-barrel domain-containing protein</fullName>
    </recommendedName>
</protein>
<accession>A0ABQ6DAW0</accession>
<organism evidence="2 3">
    <name type="scientific">Methylobacterium brachythecii</name>
    <dbReference type="NCBI Taxonomy" id="1176177"/>
    <lineage>
        <taxon>Bacteria</taxon>
        <taxon>Pseudomonadati</taxon>
        <taxon>Pseudomonadota</taxon>
        <taxon>Alphaproteobacteria</taxon>
        <taxon>Hyphomicrobiales</taxon>
        <taxon>Methylobacteriaceae</taxon>
        <taxon>Methylobacterium</taxon>
    </lineage>
</organism>
<keyword evidence="1" id="KW-1133">Transmembrane helix</keyword>
<sequence>MAACVSTLHRWRKGSSRNELGEDAIDPASSLESRPMRLMFLGLAALISACAASGATAGERFSVIGDYGYGGGYGFAGEAIGGAYVGATLTRFPRPSEIVPPAWGYGTYGVPTITGIRQAPAGEPTLTVINGRDAGPRLRSGAVRQAAREGGGQWAVEPGRSGVRVISVTVPRR</sequence>
<comment type="caution">
    <text evidence="2">The sequence shown here is derived from an EMBL/GenBank/DDBJ whole genome shotgun (WGS) entry which is preliminary data.</text>
</comment>